<dbReference type="RefSeq" id="WP_101570989.1">
    <property type="nucleotide sequence ID" value="NZ_JACOOK010000001.1"/>
</dbReference>
<accession>A0ABR7CJ52</accession>
<name>A0ABR7CJ52_9BACT</name>
<dbReference type="InterPro" id="IPR027840">
    <property type="entry name" value="DUF4493"/>
</dbReference>
<comment type="caution">
    <text evidence="1">The sequence shown here is derived from an EMBL/GenBank/DDBJ whole genome shotgun (WGS) entry which is preliminary data.</text>
</comment>
<protein>
    <submittedName>
        <fullName evidence="1">DUF4493 domain-containing protein</fullName>
    </submittedName>
</protein>
<evidence type="ECO:0000313" key="2">
    <source>
        <dbReference type="Proteomes" id="UP000636891"/>
    </source>
</evidence>
<sequence>MKTFTLVTLTAMTLMLSGCKDESVDFGGNGDGGDPQTETGYLVMSAMSVTVADDAEVIPYSNGTKAAMTRAAGSVSEAPDNYKVSIRNAKTGEQTNHVYADLKKAENQRMPLTPGSYTVSAESPDYADYMAGTTYADWEKPVYAGSVTKSVIKNNETTVDDLVCTLANIRTTVTLTQDLQKLFMSDADAEAAGKEKLAVTLSIGDNALVFDREAANAGKAGYFKAVETANTLKILLSGQYNKAPGDATPEYVTVNWSKEITNCKAGQWRKITINVLNANEGNVQFQITVENWVYDQKIDVDVMRLYAFAEETIPDEDISDEGSPVVTLDGKDIAQGYTISGSMYDELLGKWTENLKAVVTPEDGATVKSVNLVFESDNADFLAAVDAAGYKNRTVPLWPENEANAPYVVMKEASTSVLTATVKDAGMSGFYQYEGTHTAKFVTVDSKGRTSYTKLNIRVTESGSTESGPGIVWTNKSGSKTYDFDTRYNHIGMEILIGVTSQTGFTGFTVDIISENVLPASELESVGLASHLDLINPGEFQSKLEGFGFPTGAAVSGQKTLSFDISGFMDLLSLLNKEGNCDFRLTVTDASGTNTKTIRLYVTKN</sequence>
<organism evidence="1 2">
    <name type="scientific">Alistipes hominis</name>
    <dbReference type="NCBI Taxonomy" id="2763015"/>
    <lineage>
        <taxon>Bacteria</taxon>
        <taxon>Pseudomonadati</taxon>
        <taxon>Bacteroidota</taxon>
        <taxon>Bacteroidia</taxon>
        <taxon>Bacteroidales</taxon>
        <taxon>Rikenellaceae</taxon>
        <taxon>Alistipes</taxon>
    </lineage>
</organism>
<dbReference type="PROSITE" id="PS51257">
    <property type="entry name" value="PROKAR_LIPOPROTEIN"/>
    <property type="match status" value="1"/>
</dbReference>
<dbReference type="EMBL" id="JACOOK010000001">
    <property type="protein sequence ID" value="MBC5615688.1"/>
    <property type="molecule type" value="Genomic_DNA"/>
</dbReference>
<proteinExistence type="predicted"/>
<evidence type="ECO:0000313" key="1">
    <source>
        <dbReference type="EMBL" id="MBC5615688.1"/>
    </source>
</evidence>
<gene>
    <name evidence="1" type="ORF">H8S08_01460</name>
</gene>
<dbReference type="Proteomes" id="UP000636891">
    <property type="component" value="Unassembled WGS sequence"/>
</dbReference>
<dbReference type="Pfam" id="PF14900">
    <property type="entry name" value="DUF4493"/>
    <property type="match status" value="1"/>
</dbReference>
<keyword evidence="2" id="KW-1185">Reference proteome</keyword>
<reference evidence="1 2" key="1">
    <citation type="submission" date="2020-08" db="EMBL/GenBank/DDBJ databases">
        <title>Genome public.</title>
        <authorList>
            <person name="Liu C."/>
            <person name="Sun Q."/>
        </authorList>
    </citation>
    <scope>NUCLEOTIDE SEQUENCE [LARGE SCALE GENOMIC DNA]</scope>
    <source>
        <strain evidence="1 2">New-7</strain>
    </source>
</reference>